<evidence type="ECO:0000313" key="4">
    <source>
        <dbReference type="Proteomes" id="UP000190037"/>
    </source>
</evidence>
<dbReference type="InterPro" id="IPR036890">
    <property type="entry name" value="HATPase_C_sf"/>
</dbReference>
<dbReference type="RefSeq" id="WP_078981527.1">
    <property type="nucleotide sequence ID" value="NZ_MWQN01000003.1"/>
</dbReference>
<proteinExistence type="predicted"/>
<evidence type="ECO:0000259" key="2">
    <source>
        <dbReference type="SMART" id="SM00331"/>
    </source>
</evidence>
<dbReference type="PANTHER" id="PTHR35801:SF1">
    <property type="entry name" value="PHOSPHOSERINE PHOSPHATASE RSBX"/>
    <property type="match status" value="1"/>
</dbReference>
<feature type="domain" description="PPM-type phosphatase" evidence="2">
    <location>
        <begin position="159"/>
        <end position="351"/>
    </location>
</feature>
<dbReference type="EMBL" id="MWQN01000003">
    <property type="protein sequence ID" value="OPC78436.1"/>
    <property type="molecule type" value="Genomic_DNA"/>
</dbReference>
<gene>
    <name evidence="3" type="ORF">B4N89_36195</name>
</gene>
<dbReference type="InterPro" id="IPR003594">
    <property type="entry name" value="HATPase_dom"/>
</dbReference>
<dbReference type="Pfam" id="PF13581">
    <property type="entry name" value="HATPase_c_2"/>
    <property type="match status" value="1"/>
</dbReference>
<evidence type="ECO:0000256" key="1">
    <source>
        <dbReference type="SAM" id="MobiDB-lite"/>
    </source>
</evidence>
<dbReference type="Gene3D" id="3.30.565.10">
    <property type="entry name" value="Histidine kinase-like ATPase, C-terminal domain"/>
    <property type="match status" value="1"/>
</dbReference>
<dbReference type="Pfam" id="PF07228">
    <property type="entry name" value="SpoIIE"/>
    <property type="match status" value="1"/>
</dbReference>
<evidence type="ECO:0000313" key="3">
    <source>
        <dbReference type="EMBL" id="OPC78436.1"/>
    </source>
</evidence>
<dbReference type="SUPFAM" id="SSF81606">
    <property type="entry name" value="PP2C-like"/>
    <property type="match status" value="1"/>
</dbReference>
<dbReference type="Gene3D" id="3.60.40.10">
    <property type="entry name" value="PPM-type phosphatase domain"/>
    <property type="match status" value="1"/>
</dbReference>
<dbReference type="SUPFAM" id="SSF55874">
    <property type="entry name" value="ATPase domain of HSP90 chaperone/DNA topoisomerase II/histidine kinase"/>
    <property type="match status" value="1"/>
</dbReference>
<organism evidence="3 4">
    <name type="scientific">Embleya scabrispora</name>
    <dbReference type="NCBI Taxonomy" id="159449"/>
    <lineage>
        <taxon>Bacteria</taxon>
        <taxon>Bacillati</taxon>
        <taxon>Actinomycetota</taxon>
        <taxon>Actinomycetes</taxon>
        <taxon>Kitasatosporales</taxon>
        <taxon>Streptomycetaceae</taxon>
        <taxon>Embleya</taxon>
    </lineage>
</organism>
<keyword evidence="4" id="KW-1185">Reference proteome</keyword>
<dbReference type="InterPro" id="IPR001932">
    <property type="entry name" value="PPM-type_phosphatase-like_dom"/>
</dbReference>
<dbReference type="OrthoDB" id="479131at2"/>
<protein>
    <recommendedName>
        <fullName evidence="2">PPM-type phosphatase domain-containing protein</fullName>
    </recommendedName>
</protein>
<dbReference type="InterPro" id="IPR039248">
    <property type="entry name" value="Ptase_RsbX"/>
</dbReference>
<comment type="caution">
    <text evidence="3">The sequence shown here is derived from an EMBL/GenBank/DDBJ whole genome shotgun (WGS) entry which is preliminary data.</text>
</comment>
<dbReference type="AlphaFoldDB" id="A0A1T3NNT0"/>
<dbReference type="SMART" id="SM00331">
    <property type="entry name" value="PP2C_SIG"/>
    <property type="match status" value="1"/>
</dbReference>
<dbReference type="InterPro" id="IPR036457">
    <property type="entry name" value="PPM-type-like_dom_sf"/>
</dbReference>
<name>A0A1T3NNT0_9ACTN</name>
<accession>A0A1T3NNT0</accession>
<feature type="region of interest" description="Disordered" evidence="1">
    <location>
        <begin position="1"/>
        <end position="20"/>
    </location>
</feature>
<dbReference type="Proteomes" id="UP000190037">
    <property type="component" value="Unassembled WGS sequence"/>
</dbReference>
<sequence>MTTGTNGPADREASVSPRPARAADVSWFRHGDPSMPAAVRRAATALAHRLGFDAVRSEEIGIVVLEAATNLHRHADDGAVLLRSVYSGARVAIEVVAVDSGPGISDVAWASTDGNSSRGTLGIGLGGILRLADDADLFSLPGRGVTLALRFRSRGAGDAAWDEVAGLTRPITGETVCGDAYAVRVDEGTTTVMLCDGLGHGPMAARASDVAVRAFEAAPPGRPDTYADHLHRAMSGTRGGALSIAQLDPAAGVVRFCGIGNVSGTILSHGPRRGMASLPGIAGQHARTRRVFEYDLPAGAMVVLHSDGLTERGRAADAPGLTSHTPLVVAATLLRDAGTRSDDACVVAVRAPRRAG</sequence>
<reference evidence="3 4" key="1">
    <citation type="submission" date="2017-03" db="EMBL/GenBank/DDBJ databases">
        <title>Draft genome sequence of Streptomyces scabrisporus NF3, endophyte isolated from Amphipterygium adstringens.</title>
        <authorList>
            <person name="Vazquez M."/>
            <person name="Ceapa C.D."/>
            <person name="Rodriguez Luna D."/>
            <person name="Sanchez Esquivel S."/>
        </authorList>
    </citation>
    <scope>NUCLEOTIDE SEQUENCE [LARGE SCALE GENOMIC DNA]</scope>
    <source>
        <strain evidence="3 4">NF3</strain>
    </source>
</reference>
<dbReference type="STRING" id="159449.B4N89_36195"/>
<dbReference type="PANTHER" id="PTHR35801">
    <property type="entry name" value="PHOSPHOSERINE PHOSPHATASE RSBX"/>
    <property type="match status" value="1"/>
</dbReference>